<comment type="catalytic activity">
    <reaction evidence="1">
        <text>L-ribulose 5-phosphate = D-xylulose 5-phosphate</text>
        <dbReference type="Rhea" id="RHEA:22368"/>
        <dbReference type="ChEBI" id="CHEBI:57737"/>
        <dbReference type="ChEBI" id="CHEBI:58226"/>
        <dbReference type="EC" id="5.1.3.4"/>
    </reaction>
</comment>
<dbReference type="AlphaFoldDB" id="A0A523S5I4"/>
<dbReference type="GO" id="GO:0005829">
    <property type="term" value="C:cytosol"/>
    <property type="evidence" value="ECO:0007669"/>
    <property type="project" value="TreeGrafter"/>
</dbReference>
<feature type="domain" description="Class II aldolase/adducin N-terminal" evidence="7">
    <location>
        <begin position="7"/>
        <end position="184"/>
    </location>
</feature>
<comment type="cofactor">
    <cofactor evidence="2">
        <name>Zn(2+)</name>
        <dbReference type="ChEBI" id="CHEBI:29105"/>
    </cofactor>
</comment>
<keyword evidence="5" id="KW-0479">Metal-binding</keyword>
<sequence>MLEKLREEVWQMNLELPKNRLVTMTSGNVSGRDKKTGYVVIKPSGISYEDLKPSHIVVVDLEGKIIEGSLKPSVDTPTHLYIYRHRDDVNGIVHTHSNYATSFAALGKSIPVYLTAMADEFGSFIPVGVYAKIGGEEIGEEIINSIGDSPAILMKNHGVFTIGPSAKAALKTAVMLEDIAKTVFLALLQGTPDEIPPEEVKRAHRRYKEKYGQG</sequence>
<dbReference type="InterPro" id="IPR036409">
    <property type="entry name" value="Aldolase_II/adducin_N_sf"/>
</dbReference>
<evidence type="ECO:0000313" key="8">
    <source>
        <dbReference type="EMBL" id="TET13069.1"/>
    </source>
</evidence>
<dbReference type="Proteomes" id="UP000316360">
    <property type="component" value="Unassembled WGS sequence"/>
</dbReference>
<dbReference type="GO" id="GO:0016832">
    <property type="term" value="F:aldehyde-lyase activity"/>
    <property type="evidence" value="ECO:0007669"/>
    <property type="project" value="TreeGrafter"/>
</dbReference>
<reference evidence="8 9" key="1">
    <citation type="submission" date="2019-03" db="EMBL/GenBank/DDBJ databases">
        <title>Metabolic potential of uncultured bacteria and archaea associated with petroleum seepage in deep-sea sediments.</title>
        <authorList>
            <person name="Dong X."/>
            <person name="Hubert C."/>
        </authorList>
    </citation>
    <scope>NUCLEOTIDE SEQUENCE [LARGE SCALE GENOMIC DNA]</scope>
    <source>
        <strain evidence="8">E44_bin7</strain>
    </source>
</reference>
<comment type="caution">
    <text evidence="8">The sequence shown here is derived from an EMBL/GenBank/DDBJ whole genome shotgun (WGS) entry which is preliminary data.</text>
</comment>
<dbReference type="EC" id="5.1.3.4" evidence="4"/>
<evidence type="ECO:0000256" key="1">
    <source>
        <dbReference type="ARBA" id="ARBA00001726"/>
    </source>
</evidence>
<comment type="similarity">
    <text evidence="3">Belongs to the aldolase class II family. AraD/FucA subfamily.</text>
</comment>
<organism evidence="8 9">
    <name type="scientific">Aerophobetes bacterium</name>
    <dbReference type="NCBI Taxonomy" id="2030807"/>
    <lineage>
        <taxon>Bacteria</taxon>
        <taxon>Candidatus Aerophobota</taxon>
    </lineage>
</organism>
<name>A0A523S5I4_UNCAE</name>
<dbReference type="GO" id="GO:0046872">
    <property type="term" value="F:metal ion binding"/>
    <property type="evidence" value="ECO:0007669"/>
    <property type="project" value="UniProtKB-KW"/>
</dbReference>
<evidence type="ECO:0000256" key="5">
    <source>
        <dbReference type="ARBA" id="ARBA00022723"/>
    </source>
</evidence>
<dbReference type="PANTHER" id="PTHR22789:SF8">
    <property type="entry name" value="L-RIBULOSE-5-PHOSPHATE 4-EPIMERASE SGBE"/>
    <property type="match status" value="1"/>
</dbReference>
<dbReference type="InterPro" id="IPR050197">
    <property type="entry name" value="Aldolase_class_II_sugar_metab"/>
</dbReference>
<dbReference type="Pfam" id="PF00596">
    <property type="entry name" value="Aldolase_II"/>
    <property type="match status" value="1"/>
</dbReference>
<evidence type="ECO:0000259" key="7">
    <source>
        <dbReference type="SMART" id="SM01007"/>
    </source>
</evidence>
<protein>
    <recommendedName>
        <fullName evidence="4">L-ribulose-5-phosphate 4-epimerase</fullName>
        <ecNumber evidence="4">5.1.3.4</ecNumber>
    </recommendedName>
</protein>
<dbReference type="Gene3D" id="3.40.225.10">
    <property type="entry name" value="Class II aldolase/adducin N-terminal domain"/>
    <property type="match status" value="1"/>
</dbReference>
<dbReference type="InterPro" id="IPR001303">
    <property type="entry name" value="Aldolase_II/adducin_N"/>
</dbReference>
<dbReference type="NCBIfam" id="NF005123">
    <property type="entry name" value="PRK06557.1"/>
    <property type="match status" value="1"/>
</dbReference>
<evidence type="ECO:0000256" key="2">
    <source>
        <dbReference type="ARBA" id="ARBA00001947"/>
    </source>
</evidence>
<dbReference type="GO" id="GO:0019323">
    <property type="term" value="P:pentose catabolic process"/>
    <property type="evidence" value="ECO:0007669"/>
    <property type="project" value="TreeGrafter"/>
</dbReference>
<keyword evidence="6" id="KW-0862">Zinc</keyword>
<evidence type="ECO:0000313" key="9">
    <source>
        <dbReference type="Proteomes" id="UP000316360"/>
    </source>
</evidence>
<dbReference type="SMART" id="SM01007">
    <property type="entry name" value="Aldolase_II"/>
    <property type="match status" value="1"/>
</dbReference>
<evidence type="ECO:0000256" key="6">
    <source>
        <dbReference type="ARBA" id="ARBA00022833"/>
    </source>
</evidence>
<accession>A0A523S5I4</accession>
<dbReference type="EMBL" id="SOKJ01000030">
    <property type="protein sequence ID" value="TET13069.1"/>
    <property type="molecule type" value="Genomic_DNA"/>
</dbReference>
<evidence type="ECO:0000256" key="4">
    <source>
        <dbReference type="ARBA" id="ARBA00013186"/>
    </source>
</evidence>
<dbReference type="PANTHER" id="PTHR22789">
    <property type="entry name" value="FUCULOSE PHOSPHATE ALDOLASE"/>
    <property type="match status" value="1"/>
</dbReference>
<dbReference type="GO" id="GO:0008742">
    <property type="term" value="F:L-ribulose-phosphate 4-epimerase activity"/>
    <property type="evidence" value="ECO:0007669"/>
    <property type="project" value="UniProtKB-EC"/>
</dbReference>
<gene>
    <name evidence="8" type="ORF">E3J84_00530</name>
</gene>
<dbReference type="SUPFAM" id="SSF53639">
    <property type="entry name" value="AraD/HMP-PK domain-like"/>
    <property type="match status" value="1"/>
</dbReference>
<proteinExistence type="inferred from homology"/>
<evidence type="ECO:0000256" key="3">
    <source>
        <dbReference type="ARBA" id="ARBA00010037"/>
    </source>
</evidence>